<reference evidence="6" key="2">
    <citation type="journal article" date="2019" name="Mol. Plant Microbe Interact.">
        <title>Genome sequence resources for four phytopathogenic fungi from the Colletotrichum orbiculare species complex.</title>
        <authorList>
            <person name="Gan P."/>
            <person name="Tsushima A."/>
            <person name="Narusaka M."/>
            <person name="Narusaka Y."/>
            <person name="Takano Y."/>
            <person name="Kubo Y."/>
            <person name="Shirasu K."/>
        </authorList>
    </citation>
    <scope>GENOME REANNOTATION</scope>
    <source>
        <strain evidence="6">104-T / ATCC 96160 / CBS 514.97 / LARS 414 / MAFF 240422</strain>
    </source>
</reference>
<comment type="caution">
    <text evidence="5">The sequence shown here is derived from an EMBL/GenBank/DDBJ whole genome shotgun (WGS) entry which is preliminary data.</text>
</comment>
<dbReference type="InterPro" id="IPR005123">
    <property type="entry name" value="Oxoglu/Fe-dep_dioxygenase_dom"/>
</dbReference>
<dbReference type="InterPro" id="IPR044861">
    <property type="entry name" value="IPNS-like_FE2OG_OXY"/>
</dbReference>
<evidence type="ECO:0000259" key="4">
    <source>
        <dbReference type="PROSITE" id="PS51471"/>
    </source>
</evidence>
<dbReference type="PANTHER" id="PTHR47990">
    <property type="entry name" value="2-OXOGLUTARATE (2OG) AND FE(II)-DEPENDENT OXYGENASE SUPERFAMILY PROTEIN-RELATED"/>
    <property type="match status" value="1"/>
</dbReference>
<evidence type="ECO:0000256" key="2">
    <source>
        <dbReference type="RuleBase" id="RU003682"/>
    </source>
</evidence>
<comment type="similarity">
    <text evidence="1 2">Belongs to the iron/ascorbate-dependent oxidoreductase family.</text>
</comment>
<dbReference type="InterPro" id="IPR026992">
    <property type="entry name" value="DIOX_N"/>
</dbReference>
<dbReference type="EMBL" id="AMCV02000011">
    <property type="protein sequence ID" value="TDZ21888.1"/>
    <property type="molecule type" value="Genomic_DNA"/>
</dbReference>
<evidence type="ECO:0000256" key="1">
    <source>
        <dbReference type="ARBA" id="ARBA00008056"/>
    </source>
</evidence>
<reference evidence="6" key="1">
    <citation type="journal article" date="2013" name="New Phytol.">
        <title>Comparative genomic and transcriptomic analyses reveal the hemibiotrophic stage shift of Colletotrichum fungi.</title>
        <authorList>
            <person name="Gan P."/>
            <person name="Ikeda K."/>
            <person name="Irieda H."/>
            <person name="Narusaka M."/>
            <person name="O'Connell R.J."/>
            <person name="Narusaka Y."/>
            <person name="Takano Y."/>
            <person name="Kubo Y."/>
            <person name="Shirasu K."/>
        </authorList>
    </citation>
    <scope>NUCLEOTIDE SEQUENCE [LARGE SCALE GENOMIC DNA]</scope>
    <source>
        <strain evidence="6">104-T / ATCC 96160 / CBS 514.97 / LARS 414 / MAFF 240422</strain>
    </source>
</reference>
<dbReference type="GO" id="GO:0016491">
    <property type="term" value="F:oxidoreductase activity"/>
    <property type="evidence" value="ECO:0007669"/>
    <property type="project" value="UniProtKB-KW"/>
</dbReference>
<accession>A0A484FV54</accession>
<proteinExistence type="inferred from homology"/>
<evidence type="ECO:0000313" key="5">
    <source>
        <dbReference type="EMBL" id="TDZ21888.1"/>
    </source>
</evidence>
<dbReference type="Pfam" id="PF03171">
    <property type="entry name" value="2OG-FeII_Oxy"/>
    <property type="match status" value="1"/>
</dbReference>
<feature type="region of interest" description="Disordered" evidence="3">
    <location>
        <begin position="351"/>
        <end position="372"/>
    </location>
</feature>
<keyword evidence="2" id="KW-0479">Metal-binding</keyword>
<dbReference type="SUPFAM" id="SSF51197">
    <property type="entry name" value="Clavaminate synthase-like"/>
    <property type="match status" value="1"/>
</dbReference>
<dbReference type="InterPro" id="IPR050231">
    <property type="entry name" value="Iron_ascorbate_oxido_reductase"/>
</dbReference>
<evidence type="ECO:0000256" key="3">
    <source>
        <dbReference type="SAM" id="MobiDB-lite"/>
    </source>
</evidence>
<dbReference type="Pfam" id="PF14226">
    <property type="entry name" value="DIOX_N"/>
    <property type="match status" value="1"/>
</dbReference>
<dbReference type="GO" id="GO:0046872">
    <property type="term" value="F:metal ion binding"/>
    <property type="evidence" value="ECO:0007669"/>
    <property type="project" value="UniProtKB-KW"/>
</dbReference>
<protein>
    <submittedName>
        <fullName evidence="5">2-oxoglutarate-Fe(II) type oxidoreductase hxnY</fullName>
    </submittedName>
</protein>
<keyword evidence="2" id="KW-0408">Iron</keyword>
<sequence length="372" mass="41507">MAATTITTETIPKGMKRIYLGSYEGQTYRLVSTKPPRDCTPDEIPIIDVGGIYGDYEGRSAVAREMLHAAKTSGFFYIRNHGVPAKLTEAAHRKGIEFFKLPVEQKRRLTSTTSAYGYNGFREIQANETESRDRKEAFMFHYEPEFDPLHQDKPADAVPAHVRQHLPKEDFLWTDAGDDAVLPGFKSALLGHWRACLALSRRLISVVALALDLPEDHFDALTTYPGGDFAVNFYPGHGDAPVDDPDEVGVGAHTDLQLLTLLWQDGHRGLQVLGGDGEWLWAPPVPDTFVVNIGDFLMRLTNDRLRSTVHRVVQHGRDDRISMPFFFGVNFDEKLGVLPTCVDENHPAKYEPVTCGEASPSRSIHGKRVSHA</sequence>
<evidence type="ECO:0000313" key="6">
    <source>
        <dbReference type="Proteomes" id="UP000014480"/>
    </source>
</evidence>
<dbReference type="GO" id="GO:0044283">
    <property type="term" value="P:small molecule biosynthetic process"/>
    <property type="evidence" value="ECO:0007669"/>
    <property type="project" value="UniProtKB-ARBA"/>
</dbReference>
<dbReference type="Proteomes" id="UP000014480">
    <property type="component" value="Unassembled WGS sequence"/>
</dbReference>
<organism evidence="5 6">
    <name type="scientific">Colletotrichum orbiculare (strain 104-T / ATCC 96160 / CBS 514.97 / LARS 414 / MAFF 240422)</name>
    <name type="common">Cucumber anthracnose fungus</name>
    <name type="synonym">Colletotrichum lagenarium</name>
    <dbReference type="NCBI Taxonomy" id="1213857"/>
    <lineage>
        <taxon>Eukaryota</taxon>
        <taxon>Fungi</taxon>
        <taxon>Dikarya</taxon>
        <taxon>Ascomycota</taxon>
        <taxon>Pezizomycotina</taxon>
        <taxon>Sordariomycetes</taxon>
        <taxon>Hypocreomycetidae</taxon>
        <taxon>Glomerellales</taxon>
        <taxon>Glomerellaceae</taxon>
        <taxon>Colletotrichum</taxon>
        <taxon>Colletotrichum orbiculare species complex</taxon>
    </lineage>
</organism>
<gene>
    <name evidence="5" type="primary">hxnY-1</name>
    <name evidence="5" type="ORF">Cob_v005081</name>
</gene>
<name>A0A484FV54_COLOR</name>
<dbReference type="InterPro" id="IPR027443">
    <property type="entry name" value="IPNS-like_sf"/>
</dbReference>
<dbReference type="PROSITE" id="PS51471">
    <property type="entry name" value="FE2OG_OXY"/>
    <property type="match status" value="1"/>
</dbReference>
<dbReference type="PRINTS" id="PR00682">
    <property type="entry name" value="IPNSYNTHASE"/>
</dbReference>
<dbReference type="STRING" id="1213857.A0A484FV54"/>
<dbReference type="Gene3D" id="2.60.120.330">
    <property type="entry name" value="B-lactam Antibiotic, Isopenicillin N Synthase, Chain"/>
    <property type="match status" value="1"/>
</dbReference>
<dbReference type="OrthoDB" id="288590at2759"/>
<feature type="domain" description="Fe2OG dioxygenase" evidence="4">
    <location>
        <begin position="221"/>
        <end position="329"/>
    </location>
</feature>
<keyword evidence="6" id="KW-1185">Reference proteome</keyword>
<keyword evidence="2" id="KW-0560">Oxidoreductase</keyword>
<dbReference type="AlphaFoldDB" id="A0A484FV54"/>